<gene>
    <name evidence="1" type="ORF">MML48_3g00018148</name>
</gene>
<organism evidence="1 2">
    <name type="scientific">Holotrichia oblita</name>
    <name type="common">Chafer beetle</name>
    <dbReference type="NCBI Taxonomy" id="644536"/>
    <lineage>
        <taxon>Eukaryota</taxon>
        <taxon>Metazoa</taxon>
        <taxon>Ecdysozoa</taxon>
        <taxon>Arthropoda</taxon>
        <taxon>Hexapoda</taxon>
        <taxon>Insecta</taxon>
        <taxon>Pterygota</taxon>
        <taxon>Neoptera</taxon>
        <taxon>Endopterygota</taxon>
        <taxon>Coleoptera</taxon>
        <taxon>Polyphaga</taxon>
        <taxon>Scarabaeiformia</taxon>
        <taxon>Scarabaeidae</taxon>
        <taxon>Melolonthinae</taxon>
        <taxon>Holotrichia</taxon>
    </lineage>
</organism>
<comment type="caution">
    <text evidence="1">The sequence shown here is derived from an EMBL/GenBank/DDBJ whole genome shotgun (WGS) entry which is preliminary data.</text>
</comment>
<reference evidence="1" key="1">
    <citation type="submission" date="2022-04" db="EMBL/GenBank/DDBJ databases">
        <title>Chromosome-scale genome assembly of Holotrichia oblita Faldermann.</title>
        <authorList>
            <person name="Rongchong L."/>
        </authorList>
    </citation>
    <scope>NUCLEOTIDE SEQUENCE</scope>
    <source>
        <strain evidence="1">81SQS9</strain>
    </source>
</reference>
<proteinExistence type="predicted"/>
<sequence length="193" mass="22291">MTEFSFTILATLGAAKPIMVSFGTNEGPIIPRPTTTTLPPQIDANPAPVFERPEDVPNPSIYKPLVPHQYRTRILSRKPHPNLILGTPLDIKYTANLNKYNHKKRQLKSLGIGYRGPQVFEKQDYEYDLEKQRSLSLAPQAAESVPILKRLQNIRTGISRYYVPQIYDYSGEDDNSVYDRDDRKYYHQNKNYY</sequence>
<protein>
    <submittedName>
        <fullName evidence="1">Cilia- and flagella-associated protein 47</fullName>
    </submittedName>
</protein>
<accession>A0ACB9TC49</accession>
<keyword evidence="1" id="KW-0966">Cell projection</keyword>
<keyword evidence="2" id="KW-1185">Reference proteome</keyword>
<evidence type="ECO:0000313" key="1">
    <source>
        <dbReference type="EMBL" id="KAI4464357.1"/>
    </source>
</evidence>
<dbReference type="EMBL" id="CM043017">
    <property type="protein sequence ID" value="KAI4464357.1"/>
    <property type="molecule type" value="Genomic_DNA"/>
</dbReference>
<name>A0ACB9TC49_HOLOL</name>
<keyword evidence="1" id="KW-0969">Cilium</keyword>
<keyword evidence="1" id="KW-0282">Flagellum</keyword>
<dbReference type="Proteomes" id="UP001056778">
    <property type="component" value="Chromosome 3"/>
</dbReference>
<evidence type="ECO:0000313" key="2">
    <source>
        <dbReference type="Proteomes" id="UP001056778"/>
    </source>
</evidence>